<accession>A0A1L3SNJ6</accession>
<dbReference type="GO" id="GO:0004061">
    <property type="term" value="F:arylformamidase activity"/>
    <property type="evidence" value="ECO:0007669"/>
    <property type="project" value="InterPro"/>
</dbReference>
<dbReference type="Pfam" id="PF04199">
    <property type="entry name" value="Cyclase"/>
    <property type="match status" value="1"/>
</dbReference>
<reference evidence="2" key="1">
    <citation type="submission" date="2016-11" db="EMBL/GenBank/DDBJ databases">
        <title>Mesorhizobium oceanicum sp. nov., isolated from deep seawater in South China Sea.</title>
        <authorList>
            <person name="Fu G.-Y."/>
        </authorList>
    </citation>
    <scope>NUCLEOTIDE SEQUENCE [LARGE SCALE GENOMIC DNA]</scope>
    <source>
        <strain evidence="2">B7</strain>
    </source>
</reference>
<dbReference type="InterPro" id="IPR037175">
    <property type="entry name" value="KFase_sf"/>
</dbReference>
<gene>
    <name evidence="1" type="ORF">BSQ44_05970</name>
</gene>
<dbReference type="SUPFAM" id="SSF102198">
    <property type="entry name" value="Putative cyclase"/>
    <property type="match status" value="1"/>
</dbReference>
<dbReference type="Gene3D" id="3.50.30.50">
    <property type="entry name" value="Putative cyclase"/>
    <property type="match status" value="1"/>
</dbReference>
<keyword evidence="2" id="KW-1185">Reference proteome</keyword>
<organism evidence="1 2">
    <name type="scientific">Aquibium oceanicum</name>
    <dbReference type="NCBI Taxonomy" id="1670800"/>
    <lineage>
        <taxon>Bacteria</taxon>
        <taxon>Pseudomonadati</taxon>
        <taxon>Pseudomonadota</taxon>
        <taxon>Alphaproteobacteria</taxon>
        <taxon>Hyphomicrobiales</taxon>
        <taxon>Phyllobacteriaceae</taxon>
        <taxon>Aquibium</taxon>
    </lineage>
</organism>
<dbReference type="InterPro" id="IPR007325">
    <property type="entry name" value="KFase/CYL"/>
</dbReference>
<name>A0A1L3SNJ6_9HYPH</name>
<dbReference type="PROSITE" id="PS51318">
    <property type="entry name" value="TAT"/>
    <property type="match status" value="1"/>
</dbReference>
<protein>
    <submittedName>
        <fullName evidence="1">Cyclase</fullName>
    </submittedName>
</protein>
<dbReference type="Proteomes" id="UP000182840">
    <property type="component" value="Chromosome"/>
</dbReference>
<dbReference type="PANTHER" id="PTHR31118">
    <property type="entry name" value="CYCLASE-LIKE PROTEIN 2"/>
    <property type="match status" value="1"/>
</dbReference>
<dbReference type="InterPro" id="IPR006311">
    <property type="entry name" value="TAT_signal"/>
</dbReference>
<dbReference type="EMBL" id="CP018171">
    <property type="protein sequence ID" value="APH70974.1"/>
    <property type="molecule type" value="Genomic_DNA"/>
</dbReference>
<proteinExistence type="predicted"/>
<dbReference type="KEGG" id="meso:BSQ44_05970"/>
<dbReference type="OrthoDB" id="9777007at2"/>
<dbReference type="RefSeq" id="WP_072602384.1">
    <property type="nucleotide sequence ID" value="NZ_CP018171.1"/>
</dbReference>
<sequence length="276" mass="29575">MCHHCVIEGVKKDMLSRRAFFRGTVAAAGAAALGAAAAPQPLFAQQSMPTKAEDLTHELYDTFPTYFGAQQLFYDQKFNHAEHTFNLFELRLNEHTGTHIDAPLHFTADGKSVAELPVEDLVAPLVVVDIRPKASENADAQVTPDDLKAWTDANGDIPEGAVVAMLSGWGDHVATDKFRNVGDDGKTMHFPGFHVEAAQALMEGPSVKAIAVDTLSLDFGMSPDFIVHNTWLPSGRYGIEAIANLDRLPASGATIVVGAPKIRGGTGGPARIFAMV</sequence>
<dbReference type="PANTHER" id="PTHR31118:SF12">
    <property type="entry name" value="CYCLASE-LIKE PROTEIN 2"/>
    <property type="match status" value="1"/>
</dbReference>
<evidence type="ECO:0000313" key="1">
    <source>
        <dbReference type="EMBL" id="APH70974.1"/>
    </source>
</evidence>
<dbReference type="GO" id="GO:0019441">
    <property type="term" value="P:L-tryptophan catabolic process to kynurenine"/>
    <property type="evidence" value="ECO:0007669"/>
    <property type="project" value="InterPro"/>
</dbReference>
<dbReference type="AlphaFoldDB" id="A0A1L3SNJ6"/>
<evidence type="ECO:0000313" key="2">
    <source>
        <dbReference type="Proteomes" id="UP000182840"/>
    </source>
</evidence>
<dbReference type="STRING" id="1670800.BSQ44_05970"/>